<dbReference type="NCBIfam" id="TIGR00966">
    <property type="entry name" value="transloc_SecF"/>
    <property type="match status" value="1"/>
</dbReference>
<comment type="subcellular location">
    <subcellularLocation>
        <location evidence="1 9">Cell membrane</location>
        <topology evidence="1 9">Multi-pass membrane protein</topology>
    </subcellularLocation>
</comment>
<evidence type="ECO:0000256" key="2">
    <source>
        <dbReference type="ARBA" id="ARBA00022448"/>
    </source>
</evidence>
<dbReference type="Pfam" id="PF02355">
    <property type="entry name" value="SecD_SecF_C"/>
    <property type="match status" value="2"/>
</dbReference>
<keyword evidence="8 9" id="KW-0472">Membrane</keyword>
<evidence type="ECO:0000313" key="15">
    <source>
        <dbReference type="Proteomes" id="UP000323142"/>
    </source>
</evidence>
<feature type="transmembrane region" description="Helical" evidence="9">
    <location>
        <begin position="683"/>
        <end position="702"/>
    </location>
</feature>
<feature type="transmembrane region" description="Helical" evidence="9">
    <location>
        <begin position="453"/>
        <end position="475"/>
    </location>
</feature>
<keyword evidence="5 9" id="KW-0653">Protein transport</keyword>
<name>A0A5B2W236_9HYPH</name>
<evidence type="ECO:0000259" key="12">
    <source>
        <dbReference type="Pfam" id="PF21760"/>
    </source>
</evidence>
<dbReference type="Pfam" id="PF22599">
    <property type="entry name" value="SecDF_P1_head"/>
    <property type="match status" value="1"/>
</dbReference>
<evidence type="ECO:0000256" key="10">
    <source>
        <dbReference type="HAMAP-Rule" id="MF_01464"/>
    </source>
</evidence>
<accession>A0A5B2W236</accession>
<dbReference type="InterPro" id="IPR054384">
    <property type="entry name" value="SecDF_P1_head"/>
</dbReference>
<comment type="caution">
    <text evidence="9">Lacks conserved residue(s) required for the propagation of feature annotation.</text>
</comment>
<feature type="transmembrane region" description="Helical" evidence="9">
    <location>
        <begin position="408"/>
        <end position="428"/>
    </location>
</feature>
<comment type="subunit">
    <text evidence="10">Forms a complex with SecD. Part of the essential Sec protein translocation apparatus which comprises SecA, SecYEG and auxiliary proteins SecDF-YajC and YidC.</text>
</comment>
<dbReference type="GO" id="GO:0006605">
    <property type="term" value="P:protein targeting"/>
    <property type="evidence" value="ECO:0007669"/>
    <property type="project" value="UniProtKB-UniRule"/>
</dbReference>
<feature type="domain" description="Protein export membrane protein SecD/SecF C-terminal" evidence="11">
    <location>
        <begin position="631"/>
        <end position="814"/>
    </location>
</feature>
<dbReference type="InterPro" id="IPR048634">
    <property type="entry name" value="SecD_SecF_C"/>
</dbReference>
<dbReference type="NCBIfam" id="NF009583">
    <property type="entry name" value="PRK13024.1-3"/>
    <property type="match status" value="1"/>
</dbReference>
<dbReference type="InterPro" id="IPR048631">
    <property type="entry name" value="SecD_1st"/>
</dbReference>
<reference evidence="14 15" key="2">
    <citation type="submission" date="2019-09" db="EMBL/GenBank/DDBJ databases">
        <authorList>
            <person name="Jin C."/>
        </authorList>
    </citation>
    <scope>NUCLEOTIDE SEQUENCE [LARGE SCALE GENOMIC DNA]</scope>
    <source>
        <strain evidence="14 15">BN140002</strain>
    </source>
</reference>
<dbReference type="InterPro" id="IPR005665">
    <property type="entry name" value="SecF_bac"/>
</dbReference>
<dbReference type="Gene3D" id="3.30.1360.200">
    <property type="match status" value="1"/>
</dbReference>
<evidence type="ECO:0000259" key="11">
    <source>
        <dbReference type="Pfam" id="PF02355"/>
    </source>
</evidence>
<dbReference type="FunFam" id="1.20.1640.10:FF:000004">
    <property type="entry name" value="Protein translocase subunit SecD"/>
    <property type="match status" value="1"/>
</dbReference>
<feature type="transmembrane region" description="Helical" evidence="9">
    <location>
        <begin position="382"/>
        <end position="402"/>
    </location>
</feature>
<feature type="transmembrane region" description="Helical" evidence="9">
    <location>
        <begin position="481"/>
        <end position="505"/>
    </location>
</feature>
<dbReference type="Pfam" id="PF21760">
    <property type="entry name" value="SecD_1st"/>
    <property type="match status" value="1"/>
</dbReference>
<feature type="domain" description="Protein export membrane protein SecD/SecF C-terminal" evidence="11">
    <location>
        <begin position="341"/>
        <end position="503"/>
    </location>
</feature>
<dbReference type="NCBIfam" id="TIGR00916">
    <property type="entry name" value="2A0604s01"/>
    <property type="match status" value="2"/>
</dbReference>
<protein>
    <recommendedName>
        <fullName evidence="9 10">Multifunctional fusion protein</fullName>
    </recommendedName>
    <domain>
        <recommendedName>
            <fullName evidence="9">Protein translocase subunit SecD</fullName>
        </recommendedName>
    </domain>
    <domain>
        <recommendedName>
            <fullName evidence="10">Protein-export membrane protein SecF</fullName>
        </recommendedName>
    </domain>
</protein>
<dbReference type="HAMAP" id="MF_01464_B">
    <property type="entry name" value="SecF_B"/>
    <property type="match status" value="1"/>
</dbReference>
<dbReference type="Proteomes" id="UP000323142">
    <property type="component" value="Unassembled WGS sequence"/>
</dbReference>
<comment type="similarity">
    <text evidence="10">Belongs to the SecD/SecF family. SecF subfamily.</text>
</comment>
<organism evidence="14 15">
    <name type="scientific">Salinarimonas soli</name>
    <dbReference type="NCBI Taxonomy" id="1638099"/>
    <lineage>
        <taxon>Bacteria</taxon>
        <taxon>Pseudomonadati</taxon>
        <taxon>Pseudomonadota</taxon>
        <taxon>Alphaproteobacteria</taxon>
        <taxon>Hyphomicrobiales</taxon>
        <taxon>Salinarimonadaceae</taxon>
        <taxon>Salinarimonas</taxon>
    </lineage>
</organism>
<dbReference type="InterPro" id="IPR005791">
    <property type="entry name" value="SecD"/>
</dbReference>
<keyword evidence="6 9" id="KW-1133">Transmembrane helix</keyword>
<evidence type="ECO:0000259" key="13">
    <source>
        <dbReference type="Pfam" id="PF22599"/>
    </source>
</evidence>
<dbReference type="Pfam" id="PF07549">
    <property type="entry name" value="Sec_GG"/>
    <property type="match status" value="2"/>
</dbReference>
<feature type="transmembrane region" description="Helical" evidence="9">
    <location>
        <begin position="659"/>
        <end position="676"/>
    </location>
</feature>
<keyword evidence="7 9" id="KW-0811">Translocation</keyword>
<evidence type="ECO:0000256" key="8">
    <source>
        <dbReference type="ARBA" id="ARBA00023136"/>
    </source>
</evidence>
<sequence>MLVFSRLKAALILCACLVGIVLSLPNVIRPESLPAWMPHRHVNLGLDLQGGSYLLLEADMTSVVRDKLVSTRAAMAQTLNKAGLRPTELAVRAGAISLLMGNDADLERARAALAETLGGRTEGRSPLPVFDQAVAGSRLTVKLSEAALTEMNAKAVTQSIAIVRRRIDETGVNEPVVARQGQNRILVELPGVSDPGRVKRLLGSTAKMTFRLVAPANDPDSDLLPLAEKGREGRIPVRRQVEVDGANLTDASAATDQRTGQWIVNFALDSIGTRRFAEVSTKHQGEPFAIVLDGRVISAPVIREPIVGGRGQISGSFTVSDANDLAVLLRAGALPAPLHVVEERSIGPSLGADAIRAGLLSVVAGFSLVVGFMVATYGRFGLFAAVALLMNLALTMAGLSLLGATLTLPGIAGILLALGMAVDANILVNERIREETKRGRGVVSAIETGFRRAYATIVDANATTLIKMLILFAVGTGAIKGFAVTISLGILISMFTAVLLVRLLTSVWLKRTRPKTLTIGTRLRVFPEVTKIPFMRARYSGLVVSAVISLASIALTYYPGLKMGVDFSGGVVVEARTQEAADFGALRGALGGLGLGPVQVQGFGSDREVLLRFEQQPEGTQSQAVERVRETLGQVAPGAEIRRVEVVGATVGSELFQEGLLALGLAAVAMFGYIAIRFEWPFAVGAIVTMFLDLTKTLGFFALTGMEFNLASIAAILTIMGFSINDKVVVYDRVRENLRLYKSKPLAALIDLSINETLSRTVGTSLALFLAIAPLALFGGAALHEFAVVLLFGLVLATSSSIFIAAPILLNLGERRLRRGDPTPAPDAATAARA</sequence>
<evidence type="ECO:0000256" key="1">
    <source>
        <dbReference type="ARBA" id="ARBA00004651"/>
    </source>
</evidence>
<evidence type="ECO:0000256" key="9">
    <source>
        <dbReference type="HAMAP-Rule" id="MF_01463"/>
    </source>
</evidence>
<feature type="transmembrane region" description="Helical" evidence="9">
    <location>
        <begin position="762"/>
        <end position="783"/>
    </location>
</feature>
<evidence type="ECO:0000256" key="5">
    <source>
        <dbReference type="ARBA" id="ARBA00022927"/>
    </source>
</evidence>
<evidence type="ECO:0000313" key="14">
    <source>
        <dbReference type="EMBL" id="KAA2244299.1"/>
    </source>
</evidence>
<evidence type="ECO:0000256" key="7">
    <source>
        <dbReference type="ARBA" id="ARBA00023010"/>
    </source>
</evidence>
<dbReference type="InterPro" id="IPR022813">
    <property type="entry name" value="SecD/SecF_arch_bac"/>
</dbReference>
<keyword evidence="2 9" id="KW-0813">Transport</keyword>
<dbReference type="SUPFAM" id="SSF82866">
    <property type="entry name" value="Multidrug efflux transporter AcrB transmembrane domain"/>
    <property type="match status" value="2"/>
</dbReference>
<dbReference type="AlphaFoldDB" id="A0A5B2W236"/>
<keyword evidence="15" id="KW-1185">Reference proteome</keyword>
<proteinExistence type="inferred from homology"/>
<dbReference type="GO" id="GO:0015450">
    <property type="term" value="F:protein-transporting ATPase activity"/>
    <property type="evidence" value="ECO:0007669"/>
    <property type="project" value="InterPro"/>
</dbReference>
<comment type="subunit">
    <text evidence="9">Forms a complex with SecF. Part of the essential Sec protein translocation apparatus which comprises SecA, SecYEG and auxiliary proteins SecDF-YajC and YidC.</text>
</comment>
<keyword evidence="3 9" id="KW-1003">Cell membrane</keyword>
<feature type="transmembrane region" description="Helical" evidence="9">
    <location>
        <begin position="708"/>
        <end position="725"/>
    </location>
</feature>
<feature type="domain" description="SecDF P1 head subdomain" evidence="13">
    <location>
        <begin position="231"/>
        <end position="336"/>
    </location>
</feature>
<dbReference type="PRINTS" id="PR01755">
    <property type="entry name" value="SECFTRNLCASE"/>
</dbReference>
<dbReference type="PANTHER" id="PTHR30081">
    <property type="entry name" value="PROTEIN-EXPORT MEMBRANE PROTEIN SEC"/>
    <property type="match status" value="1"/>
</dbReference>
<comment type="caution">
    <text evidence="14">The sequence shown here is derived from an EMBL/GenBank/DDBJ whole genome shotgun (WGS) entry which is preliminary data.</text>
</comment>
<dbReference type="GO" id="GO:0065002">
    <property type="term" value="P:intracellular protein transmembrane transport"/>
    <property type="evidence" value="ECO:0007669"/>
    <property type="project" value="UniProtKB-UniRule"/>
</dbReference>
<evidence type="ECO:0000256" key="3">
    <source>
        <dbReference type="ARBA" id="ARBA00022475"/>
    </source>
</evidence>
<feature type="transmembrane region" description="Helical" evidence="9">
    <location>
        <begin position="539"/>
        <end position="558"/>
    </location>
</feature>
<feature type="transmembrane region" description="Helical" evidence="9">
    <location>
        <begin position="789"/>
        <end position="810"/>
    </location>
</feature>
<gene>
    <name evidence="9 14" type="primary">secD</name>
    <name evidence="10" type="synonym">secF</name>
    <name evidence="14" type="ORF">F0L46_00480</name>
</gene>
<dbReference type="GO" id="GO:0005886">
    <property type="term" value="C:plasma membrane"/>
    <property type="evidence" value="ECO:0007669"/>
    <property type="project" value="UniProtKB-SubCell"/>
</dbReference>
<dbReference type="Gene3D" id="3.30.70.3400">
    <property type="match status" value="2"/>
</dbReference>
<dbReference type="PANTHER" id="PTHR30081:SF1">
    <property type="entry name" value="PROTEIN TRANSLOCASE SUBUNIT SECD"/>
    <property type="match status" value="1"/>
</dbReference>
<dbReference type="NCBIfam" id="TIGR01129">
    <property type="entry name" value="secD"/>
    <property type="match status" value="1"/>
</dbReference>
<dbReference type="InterPro" id="IPR022645">
    <property type="entry name" value="SecD/SecF_bac"/>
</dbReference>
<keyword evidence="4 9" id="KW-0812">Transmembrane</keyword>
<evidence type="ECO:0000256" key="4">
    <source>
        <dbReference type="ARBA" id="ARBA00022692"/>
    </source>
</evidence>
<dbReference type="RefSeq" id="WP_149815066.1">
    <property type="nucleotide sequence ID" value="NZ_VUOA01000002.1"/>
</dbReference>
<dbReference type="HAMAP" id="MF_01463_B">
    <property type="entry name" value="SecD_B"/>
    <property type="match status" value="1"/>
</dbReference>
<evidence type="ECO:0000256" key="6">
    <source>
        <dbReference type="ARBA" id="ARBA00022989"/>
    </source>
</evidence>
<dbReference type="InterPro" id="IPR022646">
    <property type="entry name" value="SecD/SecF_CS"/>
</dbReference>
<dbReference type="Gene3D" id="1.20.1640.10">
    <property type="entry name" value="Multidrug efflux transporter AcrB transmembrane domain"/>
    <property type="match status" value="2"/>
</dbReference>
<reference evidence="14 15" key="1">
    <citation type="submission" date="2019-09" db="EMBL/GenBank/DDBJ databases">
        <title>Salinarimonas rosea gen. nov., sp. nov., a new member of the a-2 subgroup of the Proteobacteria.</title>
        <authorList>
            <person name="Liu J."/>
        </authorList>
    </citation>
    <scope>NUCLEOTIDE SEQUENCE [LARGE SCALE GENOMIC DNA]</scope>
    <source>
        <strain evidence="14 15">BN140002</strain>
    </source>
</reference>
<feature type="domain" description="Protein translocase subunit SecDF P1" evidence="12">
    <location>
        <begin position="156"/>
        <end position="214"/>
    </location>
</feature>
<comment type="function">
    <text evidence="9">Part of the Sec protein translocase complex. Interacts with the SecYEG preprotein conducting channel. SecDF uses the proton motive force (PMF) to complete protein translocation after the ATP-dependent function of SecA.</text>
</comment>
<comment type="similarity">
    <text evidence="9">Belongs to the SecD/SecF family. SecD subfamily.</text>
</comment>
<dbReference type="EMBL" id="VUOA01000002">
    <property type="protein sequence ID" value="KAA2244299.1"/>
    <property type="molecule type" value="Genomic_DNA"/>
</dbReference>
<dbReference type="GO" id="GO:0043952">
    <property type="term" value="P:protein transport by the Sec complex"/>
    <property type="evidence" value="ECO:0007669"/>
    <property type="project" value="UniProtKB-UniRule"/>
</dbReference>
<dbReference type="OrthoDB" id="9805019at2"/>
<feature type="transmembrane region" description="Helical" evidence="9">
    <location>
        <begin position="354"/>
        <end position="375"/>
    </location>
</feature>
<dbReference type="InterPro" id="IPR055344">
    <property type="entry name" value="SecD_SecF_C_bact"/>
</dbReference>